<dbReference type="EMBL" id="BMHA01000001">
    <property type="protein sequence ID" value="GGI02395.1"/>
    <property type="molecule type" value="Genomic_DNA"/>
</dbReference>
<dbReference type="PANTHER" id="PTHR42928">
    <property type="entry name" value="TRICARBOXYLATE-BINDING PROTEIN"/>
    <property type="match status" value="1"/>
</dbReference>
<name>A0A8J3A4L3_9ACTN</name>
<dbReference type="AlphaFoldDB" id="A0A8J3A4L3"/>
<feature type="signal peptide" evidence="3">
    <location>
        <begin position="1"/>
        <end position="33"/>
    </location>
</feature>
<gene>
    <name evidence="4" type="ORF">GCM10011354_00210</name>
</gene>
<dbReference type="PANTHER" id="PTHR42928:SF5">
    <property type="entry name" value="BLR1237 PROTEIN"/>
    <property type="match status" value="1"/>
</dbReference>
<feature type="compositionally biased region" description="Acidic residues" evidence="2">
    <location>
        <begin position="49"/>
        <end position="58"/>
    </location>
</feature>
<dbReference type="InterPro" id="IPR042100">
    <property type="entry name" value="Bug_dom1"/>
</dbReference>
<dbReference type="RefSeq" id="WP_165403742.1">
    <property type="nucleotide sequence ID" value="NZ_BMHA01000001.1"/>
</dbReference>
<dbReference type="PROSITE" id="PS51257">
    <property type="entry name" value="PROKAR_LIPOPROTEIN"/>
    <property type="match status" value="1"/>
</dbReference>
<comment type="caution">
    <text evidence="4">The sequence shown here is derived from an EMBL/GenBank/DDBJ whole genome shotgun (WGS) entry which is preliminary data.</text>
</comment>
<evidence type="ECO:0000256" key="3">
    <source>
        <dbReference type="SAM" id="SignalP"/>
    </source>
</evidence>
<proteinExistence type="inferred from homology"/>
<feature type="region of interest" description="Disordered" evidence="2">
    <location>
        <begin position="32"/>
        <end position="58"/>
    </location>
</feature>
<keyword evidence="3" id="KW-0732">Signal</keyword>
<sequence length="396" mass="42101">MGEEHKMMPTRTSRWLAALGAIALLVSACGTEADTQPETGPTEPAAGSDDADGGADETEAQDDIAAYFEGETIELIVPYSTGGGTDTLARLMAANVGQYIPGNPNVQVVNVEGGGGIVGSNQFARAEADGYTWLLTSSPVVFNALIGNELVEYDFREWEVLAALQTAGMYVTVPGTGYDPDDLTSIQDATFLGGATDYVSAPTAVYYLLDQLGADLNFLPGFDGTGAIGTAFEQGELNLYNPPTAQFLDSPMQGQIEAGEVIPVVNPGLLEGGDLVRPERIPDVPSAQELWEAVYGEDGTDMFEWEVFRGLHAVAYGLQKGLFAPAGTPPEVLDAIRDGFQALEQDEDFGAELFEATGDEVPSAGDEAQELFALLDVPDEALEAWLTWLEGYGFER</sequence>
<reference evidence="4" key="1">
    <citation type="journal article" date="2014" name="Int. J. Syst. Evol. Microbiol.">
        <title>Complete genome sequence of Corynebacterium casei LMG S-19264T (=DSM 44701T), isolated from a smear-ripened cheese.</title>
        <authorList>
            <consortium name="US DOE Joint Genome Institute (JGI-PGF)"/>
            <person name="Walter F."/>
            <person name="Albersmeier A."/>
            <person name="Kalinowski J."/>
            <person name="Ruckert C."/>
        </authorList>
    </citation>
    <scope>NUCLEOTIDE SEQUENCE</scope>
    <source>
        <strain evidence="4">CGMCC 1.14988</strain>
    </source>
</reference>
<reference evidence="4" key="2">
    <citation type="submission" date="2020-09" db="EMBL/GenBank/DDBJ databases">
        <authorList>
            <person name="Sun Q."/>
            <person name="Zhou Y."/>
        </authorList>
    </citation>
    <scope>NUCLEOTIDE SEQUENCE</scope>
    <source>
        <strain evidence="4">CGMCC 1.14988</strain>
    </source>
</reference>
<feature type="chain" id="PRO_5035150383" description="Tripartite-type tricarboxylate transporter, receptor component TctC" evidence="3">
    <location>
        <begin position="34"/>
        <end position="396"/>
    </location>
</feature>
<dbReference type="Gene3D" id="3.40.190.150">
    <property type="entry name" value="Bordetella uptake gene, domain 1"/>
    <property type="match status" value="1"/>
</dbReference>
<dbReference type="Proteomes" id="UP000650511">
    <property type="component" value="Unassembled WGS sequence"/>
</dbReference>
<evidence type="ECO:0000256" key="1">
    <source>
        <dbReference type="ARBA" id="ARBA00006987"/>
    </source>
</evidence>
<evidence type="ECO:0000313" key="5">
    <source>
        <dbReference type="Proteomes" id="UP000650511"/>
    </source>
</evidence>
<accession>A0A8J3A4L3</accession>
<evidence type="ECO:0000313" key="4">
    <source>
        <dbReference type="EMBL" id="GGI02395.1"/>
    </source>
</evidence>
<organism evidence="4 5">
    <name type="scientific">Egicoccus halophilus</name>
    <dbReference type="NCBI Taxonomy" id="1670830"/>
    <lineage>
        <taxon>Bacteria</taxon>
        <taxon>Bacillati</taxon>
        <taxon>Actinomycetota</taxon>
        <taxon>Nitriliruptoria</taxon>
        <taxon>Egicoccales</taxon>
        <taxon>Egicoccaceae</taxon>
        <taxon>Egicoccus</taxon>
    </lineage>
</organism>
<comment type="similarity">
    <text evidence="1">Belongs to the UPF0065 (bug) family.</text>
</comment>
<protein>
    <recommendedName>
        <fullName evidence="6">Tripartite-type tricarboxylate transporter, receptor component TctC</fullName>
    </recommendedName>
</protein>
<evidence type="ECO:0000256" key="2">
    <source>
        <dbReference type="SAM" id="MobiDB-lite"/>
    </source>
</evidence>
<evidence type="ECO:0008006" key="6">
    <source>
        <dbReference type="Google" id="ProtNLM"/>
    </source>
</evidence>
<keyword evidence="5" id="KW-1185">Reference proteome</keyword>
<dbReference type="InterPro" id="IPR005064">
    <property type="entry name" value="BUG"/>
</dbReference>
<dbReference type="Gene3D" id="3.40.190.10">
    <property type="entry name" value="Periplasmic binding protein-like II"/>
    <property type="match status" value="1"/>
</dbReference>